<dbReference type="AlphaFoldDB" id="A0A133VN74"/>
<evidence type="ECO:0000313" key="1">
    <source>
        <dbReference type="EMBL" id="KXB07902.1"/>
    </source>
</evidence>
<dbReference type="EMBL" id="LHYK01000024">
    <property type="protein sequence ID" value="KXB07902.1"/>
    <property type="molecule type" value="Genomic_DNA"/>
</dbReference>
<protein>
    <submittedName>
        <fullName evidence="1">Uncharacterized protein</fullName>
    </submittedName>
</protein>
<sequence length="73" mass="8679">MARGRRCEGCDNREFRLEPNRQGRGFKVYCTECGRQQELRAVPKISWTPLKEDDLRKLEELRRTVLANLTQKK</sequence>
<comment type="caution">
    <text evidence="1">The sequence shown here is derived from an EMBL/GenBank/DDBJ whole genome shotgun (WGS) entry which is preliminary data.</text>
</comment>
<dbReference type="Proteomes" id="UP000070256">
    <property type="component" value="Unassembled WGS sequence"/>
</dbReference>
<keyword evidence="2" id="KW-1185">Reference proteome</keyword>
<reference evidence="1 2" key="1">
    <citation type="journal article" date="2016" name="Sci. Rep.">
        <title>Metabolic traits of an uncultured archaeal lineage -MSBL1- from brine pools of the Red Sea.</title>
        <authorList>
            <person name="Mwirichia R."/>
            <person name="Alam I."/>
            <person name="Rashid M."/>
            <person name="Vinu M."/>
            <person name="Ba-Alawi W."/>
            <person name="Anthony Kamau A."/>
            <person name="Kamanda Ngugi D."/>
            <person name="Goker M."/>
            <person name="Klenk H.P."/>
            <person name="Bajic V."/>
            <person name="Stingl U."/>
        </authorList>
    </citation>
    <scope>NUCLEOTIDE SEQUENCE [LARGE SCALE GENOMIC DNA]</scope>
    <source>
        <strain evidence="1">SCGC-AAA385D11</strain>
    </source>
</reference>
<proteinExistence type="predicted"/>
<accession>A0A133VN74</accession>
<gene>
    <name evidence="1" type="ORF">AKJ58_01500</name>
</gene>
<name>A0A133VN74_9EURY</name>
<organism evidence="1 2">
    <name type="scientific">candidate division MSBL1 archaeon SCGC-AAA385D11</name>
    <dbReference type="NCBI Taxonomy" id="1698286"/>
    <lineage>
        <taxon>Archaea</taxon>
        <taxon>Methanobacteriati</taxon>
        <taxon>Methanobacteriota</taxon>
        <taxon>candidate division MSBL1</taxon>
    </lineage>
</organism>
<evidence type="ECO:0000313" key="2">
    <source>
        <dbReference type="Proteomes" id="UP000070256"/>
    </source>
</evidence>